<keyword evidence="1" id="KW-0175">Coiled coil</keyword>
<sequence length="471" mass="53656">MARTKKRRNSSSSRLIDEPIDEHMENQSIRVEELQNTDDETDGDMEAKKTRGPTSMTSVWGQPTSHRYKVKFNKLGKPVGKNKSRFTEFLGTISRNGSYAPIDVQDWRKIDNSRKKDMLKIVKEKFDVPPSAKIWILRALGKYWRNWKAWIKATYYKPNIQVETQMLNLDVRVVKDQYKVIADYWELEETKKTSEKNKNARAMKTTNHNTGKKSFAQIRTNMKKKLGRNPSRVEMFNHCYTDNKGNPSSSAAANIMLAMNEKVSQLPPDTEDPIGKNDVFAQVVGQDKHGHVRMYGFGICPTDVWGDEPSRSGSQRLVLDKKHEILEMKAKFAQQEEQIKDQARELANLKAYLEQQNGHNLLNQSRITSTSSNHISTSSSSLRPLKEGDWISLFSLDEPTKVVAIGRLQSLDPSTIVGGQPLGSNWCEVLVQVVVERDEHLIRPYVPLQTIADSIGAPIAWPTKLVKICED</sequence>
<accession>A0ABM4X0P7</accession>
<evidence type="ECO:0000256" key="1">
    <source>
        <dbReference type="SAM" id="Coils"/>
    </source>
</evidence>
<protein>
    <submittedName>
        <fullName evidence="5">Uncharacterized protein isoform X1</fullName>
    </submittedName>
</protein>
<dbReference type="Pfam" id="PF03004">
    <property type="entry name" value="Transposase_24"/>
    <property type="match status" value="1"/>
</dbReference>
<proteinExistence type="predicted"/>
<dbReference type="InterPro" id="IPR004252">
    <property type="entry name" value="Probable_transposase_24"/>
</dbReference>
<dbReference type="InterPro" id="IPR004264">
    <property type="entry name" value="Transposase_23"/>
</dbReference>
<gene>
    <name evidence="5" type="primary">LOC140037368</name>
</gene>
<dbReference type="PANTHER" id="PTHR33144">
    <property type="entry name" value="OS10G0409366 PROTEIN-RELATED"/>
    <property type="match status" value="1"/>
</dbReference>
<reference evidence="5" key="1">
    <citation type="submission" date="2025-08" db="UniProtKB">
        <authorList>
            <consortium name="RefSeq"/>
        </authorList>
    </citation>
    <scope>IDENTIFICATION</scope>
    <source>
        <tissue evidence="5">Leaves</tissue>
    </source>
</reference>
<feature type="region of interest" description="Disordered" evidence="2">
    <location>
        <begin position="1"/>
        <end position="60"/>
    </location>
</feature>
<feature type="coiled-coil region" evidence="1">
    <location>
        <begin position="325"/>
        <end position="356"/>
    </location>
</feature>
<dbReference type="GeneID" id="140037368"/>
<evidence type="ECO:0000256" key="2">
    <source>
        <dbReference type="SAM" id="MobiDB-lite"/>
    </source>
</evidence>
<dbReference type="Proteomes" id="UP001652660">
    <property type="component" value="Chromosome 2e"/>
</dbReference>
<dbReference type="RefSeq" id="XP_071937587.1">
    <property type="nucleotide sequence ID" value="XM_072081486.1"/>
</dbReference>
<evidence type="ECO:0000313" key="5">
    <source>
        <dbReference type="RefSeq" id="XP_071937587.1"/>
    </source>
</evidence>
<feature type="compositionally biased region" description="Acidic residues" evidence="2">
    <location>
        <begin position="35"/>
        <end position="44"/>
    </location>
</feature>
<evidence type="ECO:0000313" key="4">
    <source>
        <dbReference type="Proteomes" id="UP001652660"/>
    </source>
</evidence>
<keyword evidence="4" id="KW-1185">Reference proteome</keyword>
<feature type="domain" description="Transposase Tnp1/En/Spm-like" evidence="3">
    <location>
        <begin position="393"/>
        <end position="454"/>
    </location>
</feature>
<organism evidence="4 5">
    <name type="scientific">Coffea arabica</name>
    <name type="common">Arabian coffee</name>
    <dbReference type="NCBI Taxonomy" id="13443"/>
    <lineage>
        <taxon>Eukaryota</taxon>
        <taxon>Viridiplantae</taxon>
        <taxon>Streptophyta</taxon>
        <taxon>Embryophyta</taxon>
        <taxon>Tracheophyta</taxon>
        <taxon>Spermatophyta</taxon>
        <taxon>Magnoliopsida</taxon>
        <taxon>eudicotyledons</taxon>
        <taxon>Gunneridae</taxon>
        <taxon>Pentapetalae</taxon>
        <taxon>asterids</taxon>
        <taxon>lamiids</taxon>
        <taxon>Gentianales</taxon>
        <taxon>Rubiaceae</taxon>
        <taxon>Ixoroideae</taxon>
        <taxon>Gardenieae complex</taxon>
        <taxon>Bertiereae - Coffeeae clade</taxon>
        <taxon>Coffeeae</taxon>
        <taxon>Coffea</taxon>
    </lineage>
</organism>
<dbReference type="Pfam" id="PF03017">
    <property type="entry name" value="Transposase_23"/>
    <property type="match status" value="1"/>
</dbReference>
<evidence type="ECO:0000259" key="3">
    <source>
        <dbReference type="Pfam" id="PF03017"/>
    </source>
</evidence>
<dbReference type="PANTHER" id="PTHR33144:SF45">
    <property type="entry name" value="TRANSPOSASE TNP1_EN_SPM-LIKE DOMAIN-CONTAINING PROTEIN"/>
    <property type="match status" value="1"/>
</dbReference>
<feature type="compositionally biased region" description="Basic and acidic residues" evidence="2">
    <location>
        <begin position="15"/>
        <end position="33"/>
    </location>
</feature>
<name>A0ABM4X0P7_COFAR</name>